<proteinExistence type="predicted"/>
<feature type="region of interest" description="Disordered" evidence="1">
    <location>
        <begin position="76"/>
        <end position="100"/>
    </location>
</feature>
<gene>
    <name evidence="4" type="ORF">CJ198_10780</name>
</gene>
<evidence type="ECO:0000313" key="4">
    <source>
        <dbReference type="EMBL" id="PMB97530.1"/>
    </source>
</evidence>
<feature type="domain" description="ARB-07466-like C-terminal" evidence="3">
    <location>
        <begin position="192"/>
        <end position="290"/>
    </location>
</feature>
<feature type="compositionally biased region" description="Polar residues" evidence="1">
    <location>
        <begin position="78"/>
        <end position="92"/>
    </location>
</feature>
<name>A0A2N6PFS1_9MICO</name>
<dbReference type="Pfam" id="PF26571">
    <property type="entry name" value="VldE"/>
    <property type="match status" value="1"/>
</dbReference>
<comment type="caution">
    <text evidence="4">The sequence shown here is derived from an EMBL/GenBank/DDBJ whole genome shotgun (WGS) entry which is preliminary data.</text>
</comment>
<keyword evidence="5" id="KW-1185">Reference proteome</keyword>
<sequence length="298" mass="31703">MGKHSDPNQSSWASSARTLVRDLSRLGRSGSGRHSAEHASTATGVLKTIKRKPMVAAIAIPAAATTAIVASSFALGPNSESGVVKTEQQAASSPDPAEDISLVDEDALNQQREEAAKAYEEGLKDNKDYQSKSGAVSATTPKPKPKPKPTPASSSSSSKSTTKRGGDDTASRSKGRDTNVSYEACSVSSSIESGLQPVAVNGYRAICANFPEVKTYGGHRNQAGSDHNSGMAVDAMIRGSVGDQITKFLIDNRQELNVKYVIWEQKYYASTNGWKGKPMENRGGDTANHYDHVHVSFK</sequence>
<reference evidence="4 5" key="1">
    <citation type="submission" date="2017-09" db="EMBL/GenBank/DDBJ databases">
        <title>Bacterial strain isolated from the female urinary microbiota.</title>
        <authorList>
            <person name="Thomas-White K."/>
            <person name="Kumar N."/>
            <person name="Forster S."/>
            <person name="Putonti C."/>
            <person name="Lawley T."/>
            <person name="Wolfe A.J."/>
        </authorList>
    </citation>
    <scope>NUCLEOTIDE SEQUENCE [LARGE SCALE GENOMIC DNA]</scope>
    <source>
        <strain evidence="4 5">UMB0680</strain>
    </source>
</reference>
<feature type="region of interest" description="Disordered" evidence="1">
    <location>
        <begin position="120"/>
        <end position="180"/>
    </location>
</feature>
<feature type="transmembrane region" description="Helical" evidence="2">
    <location>
        <begin position="55"/>
        <end position="75"/>
    </location>
</feature>
<dbReference type="Proteomes" id="UP000235703">
    <property type="component" value="Unassembled WGS sequence"/>
</dbReference>
<feature type="compositionally biased region" description="Low complexity" evidence="1">
    <location>
        <begin position="151"/>
        <end position="160"/>
    </location>
</feature>
<keyword evidence="2" id="KW-1133">Transmembrane helix</keyword>
<keyword evidence="2" id="KW-0472">Membrane</keyword>
<evidence type="ECO:0000256" key="1">
    <source>
        <dbReference type="SAM" id="MobiDB-lite"/>
    </source>
</evidence>
<feature type="compositionally biased region" description="Basic and acidic residues" evidence="1">
    <location>
        <begin position="164"/>
        <end position="177"/>
    </location>
</feature>
<dbReference type="OrthoDB" id="2989771at2"/>
<evidence type="ECO:0000259" key="3">
    <source>
        <dbReference type="Pfam" id="PF26571"/>
    </source>
</evidence>
<organism evidence="4 5">
    <name type="scientific">Brevibacterium luteolum</name>
    <dbReference type="NCBI Taxonomy" id="199591"/>
    <lineage>
        <taxon>Bacteria</taxon>
        <taxon>Bacillati</taxon>
        <taxon>Actinomycetota</taxon>
        <taxon>Actinomycetes</taxon>
        <taxon>Micrococcales</taxon>
        <taxon>Brevibacteriaceae</taxon>
        <taxon>Brevibacterium</taxon>
    </lineage>
</organism>
<feature type="region of interest" description="Disordered" evidence="1">
    <location>
        <begin position="23"/>
        <end position="45"/>
    </location>
</feature>
<evidence type="ECO:0000313" key="5">
    <source>
        <dbReference type="Proteomes" id="UP000235703"/>
    </source>
</evidence>
<keyword evidence="2" id="KW-0812">Transmembrane</keyword>
<dbReference type="AlphaFoldDB" id="A0A2N6PFS1"/>
<protein>
    <submittedName>
        <fullName evidence="4">Ligand-binding protein SH3</fullName>
    </submittedName>
</protein>
<feature type="compositionally biased region" description="Basic and acidic residues" evidence="1">
    <location>
        <begin position="120"/>
        <end position="130"/>
    </location>
</feature>
<dbReference type="RefSeq" id="WP_102162613.1">
    <property type="nucleotide sequence ID" value="NZ_JBPKAG010000004.1"/>
</dbReference>
<evidence type="ECO:0000256" key="2">
    <source>
        <dbReference type="SAM" id="Phobius"/>
    </source>
</evidence>
<dbReference type="InterPro" id="IPR058593">
    <property type="entry name" value="ARB_07466-like_C"/>
</dbReference>
<dbReference type="EMBL" id="PNFZ01000006">
    <property type="protein sequence ID" value="PMB97530.1"/>
    <property type="molecule type" value="Genomic_DNA"/>
</dbReference>
<accession>A0A2N6PFS1</accession>